<feature type="transmembrane region" description="Helical" evidence="1">
    <location>
        <begin position="56"/>
        <end position="76"/>
    </location>
</feature>
<keyword evidence="1" id="KW-1133">Transmembrane helix</keyword>
<proteinExistence type="predicted"/>
<dbReference type="RefSeq" id="WP_182339597.1">
    <property type="nucleotide sequence ID" value="NZ_JACGXS010000005.1"/>
</dbReference>
<dbReference type="Proteomes" id="UP000547058">
    <property type="component" value="Unassembled WGS sequence"/>
</dbReference>
<accession>A0A7W3FMV5</accession>
<keyword evidence="1" id="KW-0472">Membrane</keyword>
<comment type="caution">
    <text evidence="2">The sequence shown here is derived from an EMBL/GenBank/DDBJ whole genome shotgun (WGS) entry which is preliminary data.</text>
</comment>
<protein>
    <submittedName>
        <fullName evidence="2">DUF1294 domain-containing protein</fullName>
    </submittedName>
</protein>
<dbReference type="EMBL" id="JACGXS010000005">
    <property type="protein sequence ID" value="MBA8682457.1"/>
    <property type="molecule type" value="Genomic_DNA"/>
</dbReference>
<keyword evidence="3" id="KW-1185">Reference proteome</keyword>
<dbReference type="InterPro" id="IPR010718">
    <property type="entry name" value="DUF1294"/>
</dbReference>
<organism evidence="2 3">
    <name type="scientific">Stenotrophomonas tumulicola</name>
    <dbReference type="NCBI Taxonomy" id="1685415"/>
    <lineage>
        <taxon>Bacteria</taxon>
        <taxon>Pseudomonadati</taxon>
        <taxon>Pseudomonadota</taxon>
        <taxon>Gammaproteobacteria</taxon>
        <taxon>Lysobacterales</taxon>
        <taxon>Lysobacteraceae</taxon>
        <taxon>Stenotrophomonas</taxon>
    </lineage>
</organism>
<sequence>MLALAASGMLLACAVVGWIPAWLACWILVASACSFALYWRDKRAAQHAGRRTPERTLQLLSFAGGWPGALLAQALLRHKNRKASFQQAFWLCVVANIGALLVLLRAP</sequence>
<evidence type="ECO:0000256" key="1">
    <source>
        <dbReference type="SAM" id="Phobius"/>
    </source>
</evidence>
<name>A0A7W3FMV5_9GAMM</name>
<evidence type="ECO:0000313" key="2">
    <source>
        <dbReference type="EMBL" id="MBA8682457.1"/>
    </source>
</evidence>
<evidence type="ECO:0000313" key="3">
    <source>
        <dbReference type="Proteomes" id="UP000547058"/>
    </source>
</evidence>
<dbReference type="AlphaFoldDB" id="A0A7W3FMV5"/>
<dbReference type="Pfam" id="PF06961">
    <property type="entry name" value="DUF1294"/>
    <property type="match status" value="1"/>
</dbReference>
<keyword evidence="1" id="KW-0812">Transmembrane</keyword>
<feature type="transmembrane region" description="Helical" evidence="1">
    <location>
        <begin position="88"/>
        <end position="106"/>
    </location>
</feature>
<reference evidence="2 3" key="1">
    <citation type="submission" date="2020-08" db="EMBL/GenBank/DDBJ databases">
        <title>Stenotrophomonas tumulicola JCM 30961.</title>
        <authorList>
            <person name="Deng Y."/>
        </authorList>
    </citation>
    <scope>NUCLEOTIDE SEQUENCE [LARGE SCALE GENOMIC DNA]</scope>
    <source>
        <strain evidence="2 3">JCM 30961</strain>
    </source>
</reference>
<gene>
    <name evidence="2" type="ORF">H4O11_11645</name>
</gene>